<comment type="caution">
    <text evidence="1">The sequence shown here is derived from an EMBL/GenBank/DDBJ whole genome shotgun (WGS) entry which is preliminary data.</text>
</comment>
<keyword evidence="2" id="KW-1185">Reference proteome</keyword>
<reference evidence="1 2" key="1">
    <citation type="submission" date="2021-06" db="EMBL/GenBank/DDBJ databases">
        <title>Caerostris extrusa draft genome.</title>
        <authorList>
            <person name="Kono N."/>
            <person name="Arakawa K."/>
        </authorList>
    </citation>
    <scope>NUCLEOTIDE SEQUENCE [LARGE SCALE GENOMIC DNA]</scope>
</reference>
<dbReference type="AlphaFoldDB" id="A0AAV4R0H9"/>
<dbReference type="Proteomes" id="UP001054945">
    <property type="component" value="Unassembled WGS sequence"/>
</dbReference>
<name>A0AAV4R0H9_CAEEX</name>
<accession>A0AAV4R0H9</accession>
<evidence type="ECO:0000313" key="1">
    <source>
        <dbReference type="EMBL" id="GIY13533.1"/>
    </source>
</evidence>
<organism evidence="1 2">
    <name type="scientific">Caerostris extrusa</name>
    <name type="common">Bark spider</name>
    <name type="synonym">Caerostris bankana</name>
    <dbReference type="NCBI Taxonomy" id="172846"/>
    <lineage>
        <taxon>Eukaryota</taxon>
        <taxon>Metazoa</taxon>
        <taxon>Ecdysozoa</taxon>
        <taxon>Arthropoda</taxon>
        <taxon>Chelicerata</taxon>
        <taxon>Arachnida</taxon>
        <taxon>Araneae</taxon>
        <taxon>Araneomorphae</taxon>
        <taxon>Entelegynae</taxon>
        <taxon>Araneoidea</taxon>
        <taxon>Araneidae</taxon>
        <taxon>Caerostris</taxon>
    </lineage>
</organism>
<proteinExistence type="predicted"/>
<protein>
    <submittedName>
        <fullName evidence="1">Uncharacterized protein</fullName>
    </submittedName>
</protein>
<gene>
    <name evidence="1" type="ORF">CEXT_171551</name>
</gene>
<dbReference type="EMBL" id="BPLR01006954">
    <property type="protein sequence ID" value="GIY13533.1"/>
    <property type="molecule type" value="Genomic_DNA"/>
</dbReference>
<evidence type="ECO:0000313" key="2">
    <source>
        <dbReference type="Proteomes" id="UP001054945"/>
    </source>
</evidence>
<sequence length="96" mass="10994">MLSFARRKENVVVRVFNNWGKESLTCRRACCVLTPPHIFPFPPPRRRVSREGRQFSPGLRNPWMSSGLLAVLNQFYSNGINEAARDSERGLPHLAK</sequence>